<sequence>MTYPEPAAENADTQVAGDSSGGRWSHVPPVPLPSVGRAVTELLIAIVGAAAISLLLQFAVNRAPDLVPDTYVPNALLSLIGAGLILCLVGGLAVRRVVTAPWWIKFAGVTGGLATLATLTLALPLLSTRYYLGGTTGDNEFRLRYMERMTSGWGLADFNYEGIPPFYPAGWFWLGGRFANLFDLQGWEAYKPFSITTIAVVAAVTFVLWRFVVRRRMAVLASLGTLLMGLHVPGVGEPYAWPTTAWLLPVLVLTWNALRDRETPRWPLILAGIYLGVCAMTYTLHLAFGAMLVVFLAIIAGVLRVRAGGSRGEVVRGLTGRVMLVAVVSALLMLVVWAPYLFGGGLGAENVAARYLPETSAYFPMPFKPNGPIGLLCLAGLAWAVVRVRAHRVALVALVTAGAVYLWFALSTLALAFDTTLLAFRFNVTLKVTLAVAGVFATTDMLGWALRRWNEWRTQITAVVAIVAIGLSVGVLQDSLRGPMREGFEAALSDYYPNGRTPESRHHVPGEEEDEGIWSGKLLAAVDELGTGTAERETVLSEQHHMLVFRPFWLFHDHRPHYTNPLSRHGERAAEIDTWAASNSPQELYRRMHDGPFTPPTMVVLKKGENDNYFYTVKYDTFPRKTAALGRKVTFEPSLFASPRFETRDVGPYVVIAVR</sequence>
<comment type="pathway">
    <text evidence="2">Cell wall biogenesis; cell wall polysaccharide biosynthesis.</text>
</comment>
<evidence type="ECO:0000256" key="7">
    <source>
        <dbReference type="ARBA" id="ARBA00022679"/>
    </source>
</evidence>
<dbReference type="InterPro" id="IPR020963">
    <property type="entry name" value="ArabinofuranosylTrfase_AftA_N"/>
</dbReference>
<proteinExistence type="inferred from homology"/>
<feature type="transmembrane region" description="Helical" evidence="14">
    <location>
        <begin position="393"/>
        <end position="416"/>
    </location>
</feature>
<keyword evidence="9 14" id="KW-1133">Transmembrane helix</keyword>
<keyword evidence="18" id="KW-1185">Reference proteome</keyword>
<dbReference type="Pfam" id="PF12249">
    <property type="entry name" value="AftA_C"/>
    <property type="match status" value="1"/>
</dbReference>
<feature type="transmembrane region" description="Helical" evidence="14">
    <location>
        <begin position="460"/>
        <end position="476"/>
    </location>
</feature>
<evidence type="ECO:0000256" key="13">
    <source>
        <dbReference type="SAM" id="MobiDB-lite"/>
    </source>
</evidence>
<evidence type="ECO:0000256" key="4">
    <source>
        <dbReference type="ARBA" id="ARBA00012037"/>
    </source>
</evidence>
<feature type="transmembrane region" description="Helical" evidence="14">
    <location>
        <begin position="216"/>
        <end position="233"/>
    </location>
</feature>
<keyword evidence="7" id="KW-0808">Transferase</keyword>
<dbReference type="InterPro" id="IPR020959">
    <property type="entry name" value="ArabinofuranosylTrfase_AftA_C"/>
</dbReference>
<name>A0ABP4G4P4_9PSEU</name>
<keyword evidence="10 14" id="KW-0472">Membrane</keyword>
<comment type="catalytic activity">
    <reaction evidence="12">
        <text>Adds an alpha-D-arabinofuranosyl group from trans,octacis-decaprenylphospho-beta-D-arabinofuranose at the 5-O-position of the eighth, tenth and twelfth galactofuranose unit of the galactofuranan chain of [beta-D-galactofuranosyl-(1-&gt;5)-beta-D-galactofuranosyl-(1-&gt;6)]14-beta-D-galactofuranosyl-(1-&gt;5)-beta-D-galactofuranosyl-(1-&gt;4)-alpha-L-rhamnopyranosyl-(1-&gt;3)-N-acetyl-alpha-D-glucosaminyl-diphospho-trans,octacis-decaprenol.</text>
        <dbReference type="EC" id="2.4.2.46"/>
    </reaction>
</comment>
<evidence type="ECO:0000256" key="8">
    <source>
        <dbReference type="ARBA" id="ARBA00022692"/>
    </source>
</evidence>
<feature type="transmembrane region" description="Helical" evidence="14">
    <location>
        <begin position="318"/>
        <end position="340"/>
    </location>
</feature>
<keyword evidence="6" id="KW-1003">Cell membrane</keyword>
<evidence type="ECO:0000256" key="9">
    <source>
        <dbReference type="ARBA" id="ARBA00022989"/>
    </source>
</evidence>
<comment type="subcellular location">
    <subcellularLocation>
        <location evidence="1">Cell membrane</location>
        <topology evidence="1">Multi-pass membrane protein</topology>
    </subcellularLocation>
</comment>
<feature type="transmembrane region" description="Helical" evidence="14">
    <location>
        <begin position="72"/>
        <end position="94"/>
    </location>
</feature>
<evidence type="ECO:0000256" key="1">
    <source>
        <dbReference type="ARBA" id="ARBA00004651"/>
    </source>
</evidence>
<organism evidence="17 18">
    <name type="scientific">Prauserella alba</name>
    <dbReference type="NCBI Taxonomy" id="176898"/>
    <lineage>
        <taxon>Bacteria</taxon>
        <taxon>Bacillati</taxon>
        <taxon>Actinomycetota</taxon>
        <taxon>Actinomycetes</taxon>
        <taxon>Pseudonocardiales</taxon>
        <taxon>Pseudonocardiaceae</taxon>
        <taxon>Prauserella</taxon>
    </lineage>
</organism>
<evidence type="ECO:0000256" key="12">
    <source>
        <dbReference type="ARBA" id="ARBA00034030"/>
    </source>
</evidence>
<feature type="transmembrane region" description="Helical" evidence="14">
    <location>
        <begin position="288"/>
        <end position="306"/>
    </location>
</feature>
<evidence type="ECO:0000256" key="6">
    <source>
        <dbReference type="ARBA" id="ARBA00022475"/>
    </source>
</evidence>
<evidence type="ECO:0000313" key="17">
    <source>
        <dbReference type="EMBL" id="GAA1213751.1"/>
    </source>
</evidence>
<feature type="transmembrane region" description="Helical" evidence="14">
    <location>
        <begin position="106"/>
        <end position="126"/>
    </location>
</feature>
<dbReference type="EMBL" id="BAAALM010000015">
    <property type="protein sequence ID" value="GAA1213751.1"/>
    <property type="molecule type" value="Genomic_DNA"/>
</dbReference>
<protein>
    <recommendedName>
        <fullName evidence="5">Galactan 5-O-arabinofuranosyltransferase</fullName>
        <ecNumber evidence="4">2.4.2.46</ecNumber>
    </recommendedName>
    <alternativeName>
        <fullName evidence="11">Arabinofuranosyltransferase AftA</fullName>
    </alternativeName>
</protein>
<evidence type="ECO:0000259" key="16">
    <source>
        <dbReference type="Pfam" id="PF12250"/>
    </source>
</evidence>
<feature type="region of interest" description="Disordered" evidence="13">
    <location>
        <begin position="1"/>
        <end position="25"/>
    </location>
</feature>
<keyword evidence="8 14" id="KW-0812">Transmembrane</keyword>
<comment type="caution">
    <text evidence="17">The sequence shown here is derived from an EMBL/GenBank/DDBJ whole genome shotgun (WGS) entry which is preliminary data.</text>
</comment>
<evidence type="ECO:0000313" key="18">
    <source>
        <dbReference type="Proteomes" id="UP001500467"/>
    </source>
</evidence>
<evidence type="ECO:0000259" key="15">
    <source>
        <dbReference type="Pfam" id="PF12249"/>
    </source>
</evidence>
<evidence type="ECO:0000256" key="10">
    <source>
        <dbReference type="ARBA" id="ARBA00023136"/>
    </source>
</evidence>
<evidence type="ECO:0000256" key="2">
    <source>
        <dbReference type="ARBA" id="ARBA00004776"/>
    </source>
</evidence>
<dbReference type="Pfam" id="PF12250">
    <property type="entry name" value="AftA_N"/>
    <property type="match status" value="1"/>
</dbReference>
<evidence type="ECO:0000256" key="5">
    <source>
        <dbReference type="ARBA" id="ARBA00020482"/>
    </source>
</evidence>
<comment type="similarity">
    <text evidence="3">Belongs to the glycosyltransferase 85 family.</text>
</comment>
<gene>
    <name evidence="17" type="ORF">GCM10009675_39450</name>
</gene>
<dbReference type="EC" id="2.4.2.46" evidence="4"/>
<evidence type="ECO:0000256" key="3">
    <source>
        <dbReference type="ARBA" id="ARBA00009655"/>
    </source>
</evidence>
<evidence type="ECO:0000256" key="14">
    <source>
        <dbReference type="SAM" id="Phobius"/>
    </source>
</evidence>
<feature type="transmembrane region" description="Helical" evidence="14">
    <location>
        <begin position="189"/>
        <end position="209"/>
    </location>
</feature>
<accession>A0ABP4G4P4</accession>
<reference evidence="18" key="1">
    <citation type="journal article" date="2019" name="Int. J. Syst. Evol. Microbiol.">
        <title>The Global Catalogue of Microorganisms (GCM) 10K type strain sequencing project: providing services to taxonomists for standard genome sequencing and annotation.</title>
        <authorList>
            <consortium name="The Broad Institute Genomics Platform"/>
            <consortium name="The Broad Institute Genome Sequencing Center for Infectious Disease"/>
            <person name="Wu L."/>
            <person name="Ma J."/>
        </authorList>
    </citation>
    <scope>NUCLEOTIDE SEQUENCE [LARGE SCALE GENOMIC DNA]</scope>
    <source>
        <strain evidence="18">JCM 13022</strain>
    </source>
</reference>
<dbReference type="Proteomes" id="UP001500467">
    <property type="component" value="Unassembled WGS sequence"/>
</dbReference>
<feature type="domain" description="Arabinofuranosyltransferase AftA N-terminal" evidence="16">
    <location>
        <begin position="42"/>
        <end position="467"/>
    </location>
</feature>
<feature type="transmembrane region" description="Helical" evidence="14">
    <location>
        <begin position="42"/>
        <end position="60"/>
    </location>
</feature>
<feature type="transmembrane region" description="Helical" evidence="14">
    <location>
        <begin position="369"/>
        <end position="386"/>
    </location>
</feature>
<evidence type="ECO:0000256" key="11">
    <source>
        <dbReference type="ARBA" id="ARBA00033184"/>
    </source>
</evidence>
<feature type="transmembrane region" description="Helical" evidence="14">
    <location>
        <begin position="428"/>
        <end position="448"/>
    </location>
</feature>
<feature type="domain" description="Arabinofuranosyltransferase AftA C-terminal" evidence="15">
    <location>
        <begin position="513"/>
        <end position="657"/>
    </location>
</feature>